<evidence type="ECO:0000256" key="2">
    <source>
        <dbReference type="ARBA" id="ARBA00023155"/>
    </source>
</evidence>
<dbReference type="Gene3D" id="1.10.10.60">
    <property type="entry name" value="Homeodomain-like"/>
    <property type="match status" value="1"/>
</dbReference>
<evidence type="ECO:0000313" key="7">
    <source>
        <dbReference type="Proteomes" id="UP000094336"/>
    </source>
</evidence>
<protein>
    <recommendedName>
        <fullName evidence="5">Homeobox domain-containing protein</fullName>
    </recommendedName>
</protein>
<dbReference type="InterPro" id="IPR001356">
    <property type="entry name" value="HD"/>
</dbReference>
<evidence type="ECO:0000256" key="4">
    <source>
        <dbReference type="PROSITE-ProRule" id="PRU00108"/>
    </source>
</evidence>
<evidence type="ECO:0000313" key="6">
    <source>
        <dbReference type="EMBL" id="ODQ80460.1"/>
    </source>
</evidence>
<dbReference type="PROSITE" id="PS00027">
    <property type="entry name" value="HOMEOBOX_1"/>
    <property type="match status" value="1"/>
</dbReference>
<keyword evidence="3 4" id="KW-0539">Nucleus</keyword>
<dbReference type="GO" id="GO:0000981">
    <property type="term" value="F:DNA-binding transcription factor activity, RNA polymerase II-specific"/>
    <property type="evidence" value="ECO:0007669"/>
    <property type="project" value="InterPro"/>
</dbReference>
<accession>A0A1E3QS18</accession>
<feature type="DNA-binding region" description="Homeobox" evidence="4">
    <location>
        <begin position="207"/>
        <end position="252"/>
    </location>
</feature>
<sequence length="262" mass="29973">MNSLSITLVAENSSTVNLLNKLYKPETNHGTFHLNHGCASIPALVNPSISLQTQALSTKTPKVLPFRNLILGDVQNRLKLLIKTVSSNKELHLNYIINEVQDANETVSAIIKNAATFSLREKMQLTKINRLSVALSLLFRERIVLKESLQKLNELDHSFQPISPDDKTPPPQISHALRKKNMSKDRVEKPSLEGHRLPRQLVLTLQKWYEENVVNPYLYEDTMQALVRETGLTTKQVRNWVSNKRRKEKDFKISSKLTNILY</sequence>
<dbReference type="STRING" id="984486.A0A1E3QS18"/>
<evidence type="ECO:0000256" key="3">
    <source>
        <dbReference type="ARBA" id="ARBA00023242"/>
    </source>
</evidence>
<name>A0A1E3QS18_9ASCO</name>
<dbReference type="CDD" id="cd00086">
    <property type="entry name" value="homeodomain"/>
    <property type="match status" value="1"/>
</dbReference>
<dbReference type="AlphaFoldDB" id="A0A1E3QS18"/>
<dbReference type="SUPFAM" id="SSF46689">
    <property type="entry name" value="Homeodomain-like"/>
    <property type="match status" value="1"/>
</dbReference>
<dbReference type="InterPro" id="IPR008422">
    <property type="entry name" value="KN_HD"/>
</dbReference>
<feature type="domain" description="Homeobox" evidence="5">
    <location>
        <begin position="205"/>
        <end position="251"/>
    </location>
</feature>
<dbReference type="EMBL" id="KV454430">
    <property type="protein sequence ID" value="ODQ80460.1"/>
    <property type="molecule type" value="Genomic_DNA"/>
</dbReference>
<dbReference type="PANTHER" id="PTHR11850">
    <property type="entry name" value="HOMEOBOX PROTEIN TRANSCRIPTION FACTORS"/>
    <property type="match status" value="1"/>
</dbReference>
<organism evidence="6 7">
    <name type="scientific">Babjeviella inositovora NRRL Y-12698</name>
    <dbReference type="NCBI Taxonomy" id="984486"/>
    <lineage>
        <taxon>Eukaryota</taxon>
        <taxon>Fungi</taxon>
        <taxon>Dikarya</taxon>
        <taxon>Ascomycota</taxon>
        <taxon>Saccharomycotina</taxon>
        <taxon>Pichiomycetes</taxon>
        <taxon>Serinales incertae sedis</taxon>
        <taxon>Babjeviella</taxon>
    </lineage>
</organism>
<keyword evidence="1 4" id="KW-0238">DNA-binding</keyword>
<proteinExistence type="predicted"/>
<dbReference type="GO" id="GO:0005634">
    <property type="term" value="C:nucleus"/>
    <property type="evidence" value="ECO:0007669"/>
    <property type="project" value="UniProtKB-SubCell"/>
</dbReference>
<reference evidence="7" key="1">
    <citation type="submission" date="2016-05" db="EMBL/GenBank/DDBJ databases">
        <title>Comparative genomics of biotechnologically important yeasts.</title>
        <authorList>
            <consortium name="DOE Joint Genome Institute"/>
            <person name="Riley R."/>
            <person name="Haridas S."/>
            <person name="Wolfe K.H."/>
            <person name="Lopes M.R."/>
            <person name="Hittinger C.T."/>
            <person name="Goker M."/>
            <person name="Salamov A."/>
            <person name="Wisecaver J."/>
            <person name="Long T.M."/>
            <person name="Aerts A.L."/>
            <person name="Barry K."/>
            <person name="Choi C."/>
            <person name="Clum A."/>
            <person name="Coughlan A.Y."/>
            <person name="Deshpande S."/>
            <person name="Douglass A.P."/>
            <person name="Hanson S.J."/>
            <person name="Klenk H.-P."/>
            <person name="Labutti K."/>
            <person name="Lapidus A."/>
            <person name="Lindquist E."/>
            <person name="Lipzen A."/>
            <person name="Meier-Kolthoff J.P."/>
            <person name="Ohm R.A."/>
            <person name="Otillar R.P."/>
            <person name="Pangilinan J."/>
            <person name="Peng Y."/>
            <person name="Rokas A."/>
            <person name="Rosa C.A."/>
            <person name="Scheuner C."/>
            <person name="Sibirny A.A."/>
            <person name="Slot J.C."/>
            <person name="Stielow J.B."/>
            <person name="Sun H."/>
            <person name="Kurtzman C.P."/>
            <person name="Blackwell M."/>
            <person name="Grigoriev I.V."/>
            <person name="Jeffries T.W."/>
        </authorList>
    </citation>
    <scope>NUCLEOTIDE SEQUENCE [LARGE SCALE GENOMIC DNA]</scope>
    <source>
        <strain evidence="7">NRRL Y-12698</strain>
    </source>
</reference>
<dbReference type="Pfam" id="PF05920">
    <property type="entry name" value="Homeobox_KN"/>
    <property type="match status" value="1"/>
</dbReference>
<comment type="subcellular location">
    <subcellularLocation>
        <location evidence="4">Nucleus</location>
    </subcellularLocation>
</comment>
<dbReference type="OrthoDB" id="4069986at2759"/>
<evidence type="ECO:0000259" key="5">
    <source>
        <dbReference type="PROSITE" id="PS50071"/>
    </source>
</evidence>
<dbReference type="PROSITE" id="PS50071">
    <property type="entry name" value="HOMEOBOX_2"/>
    <property type="match status" value="1"/>
</dbReference>
<dbReference type="InterPro" id="IPR009057">
    <property type="entry name" value="Homeodomain-like_sf"/>
</dbReference>
<gene>
    <name evidence="6" type="ORF">BABINDRAFT_195845</name>
</gene>
<keyword evidence="7" id="KW-1185">Reference proteome</keyword>
<dbReference type="GeneID" id="30149076"/>
<dbReference type="SMART" id="SM00389">
    <property type="entry name" value="HOX"/>
    <property type="match status" value="1"/>
</dbReference>
<dbReference type="Proteomes" id="UP000094336">
    <property type="component" value="Unassembled WGS sequence"/>
</dbReference>
<dbReference type="RefSeq" id="XP_018985788.1">
    <property type="nucleotide sequence ID" value="XM_019131223.1"/>
</dbReference>
<keyword evidence="2 4" id="KW-0371">Homeobox</keyword>
<evidence type="ECO:0000256" key="1">
    <source>
        <dbReference type="ARBA" id="ARBA00023125"/>
    </source>
</evidence>
<dbReference type="GO" id="GO:0003677">
    <property type="term" value="F:DNA binding"/>
    <property type="evidence" value="ECO:0007669"/>
    <property type="project" value="UniProtKB-UniRule"/>
</dbReference>
<dbReference type="InterPro" id="IPR017970">
    <property type="entry name" value="Homeobox_CS"/>
</dbReference>
<dbReference type="InterPro" id="IPR050224">
    <property type="entry name" value="TALE_homeobox"/>
</dbReference>